<organism evidence="2">
    <name type="scientific">marine sediment metagenome</name>
    <dbReference type="NCBI Taxonomy" id="412755"/>
    <lineage>
        <taxon>unclassified sequences</taxon>
        <taxon>metagenomes</taxon>
        <taxon>ecological metagenomes</taxon>
    </lineage>
</organism>
<evidence type="ECO:0000313" key="2">
    <source>
        <dbReference type="EMBL" id="GAJ06887.1"/>
    </source>
</evidence>
<evidence type="ECO:0000256" key="1">
    <source>
        <dbReference type="ARBA" id="ARBA00023239"/>
    </source>
</evidence>
<dbReference type="CDD" id="cd00408">
    <property type="entry name" value="DHDPS-like"/>
    <property type="match status" value="1"/>
</dbReference>
<name>X1UTE0_9ZZZZ</name>
<dbReference type="GO" id="GO:0008840">
    <property type="term" value="F:4-hydroxy-tetrahydrodipicolinate synthase activity"/>
    <property type="evidence" value="ECO:0007669"/>
    <property type="project" value="TreeGrafter"/>
</dbReference>
<dbReference type="Pfam" id="PF00701">
    <property type="entry name" value="DHDPS"/>
    <property type="match status" value="1"/>
</dbReference>
<dbReference type="PANTHER" id="PTHR12128:SF66">
    <property type="entry name" value="4-HYDROXY-2-OXOGLUTARATE ALDOLASE, MITOCHONDRIAL"/>
    <property type="match status" value="1"/>
</dbReference>
<keyword evidence="1" id="KW-0456">Lyase</keyword>
<dbReference type="SUPFAM" id="SSF51569">
    <property type="entry name" value="Aldolase"/>
    <property type="match status" value="1"/>
</dbReference>
<dbReference type="EMBL" id="BARW01029200">
    <property type="protein sequence ID" value="GAJ06887.1"/>
    <property type="molecule type" value="Genomic_DNA"/>
</dbReference>
<accession>X1UTE0</accession>
<dbReference type="PRINTS" id="PR00146">
    <property type="entry name" value="DHPICSNTHASE"/>
</dbReference>
<sequence length="230" mass="25182">MQLSELKKCMKGVMVVQTTPFNKDSSLDLEGMRANTRWLVERMAGKDFSFVPFGSTGEFYAMSDDECKAAIKMVVEEVKGKNVMLAGTGRAGTPETIKMCQYAESVGADGVQVVLPYYHIPTEEGMYQHYKQVAESVNIGIMIYNNPDTSGSWINPPLMAKLSKIPNIIGVKENTLDVGAYYAMQRTVDPKDAVVLCGQGEQLFSFEAVYGCPGYVSGMANFAPGLSYSL</sequence>
<comment type="caution">
    <text evidence="2">The sequence shown here is derived from an EMBL/GenBank/DDBJ whole genome shotgun (WGS) entry which is preliminary data.</text>
</comment>
<reference evidence="2" key="1">
    <citation type="journal article" date="2014" name="Front. Microbiol.">
        <title>High frequency of phylogenetically diverse reductive dehalogenase-homologous genes in deep subseafloor sedimentary metagenomes.</title>
        <authorList>
            <person name="Kawai M."/>
            <person name="Futagami T."/>
            <person name="Toyoda A."/>
            <person name="Takaki Y."/>
            <person name="Nishi S."/>
            <person name="Hori S."/>
            <person name="Arai W."/>
            <person name="Tsubouchi T."/>
            <person name="Morono Y."/>
            <person name="Uchiyama I."/>
            <person name="Ito T."/>
            <person name="Fujiyama A."/>
            <person name="Inagaki F."/>
            <person name="Takami H."/>
        </authorList>
    </citation>
    <scope>NUCLEOTIDE SEQUENCE</scope>
    <source>
        <strain evidence="2">Expedition CK06-06</strain>
    </source>
</reference>
<protein>
    <recommendedName>
        <fullName evidence="3">Dihydrodipicolinate synthase family protein</fullName>
    </recommendedName>
</protein>
<dbReference type="Gene3D" id="3.20.20.70">
    <property type="entry name" value="Aldolase class I"/>
    <property type="match status" value="1"/>
</dbReference>
<gene>
    <name evidence="2" type="ORF">S12H4_46985</name>
</gene>
<dbReference type="InterPro" id="IPR013785">
    <property type="entry name" value="Aldolase_TIM"/>
</dbReference>
<dbReference type="AlphaFoldDB" id="X1UTE0"/>
<dbReference type="PANTHER" id="PTHR12128">
    <property type="entry name" value="DIHYDRODIPICOLINATE SYNTHASE"/>
    <property type="match status" value="1"/>
</dbReference>
<evidence type="ECO:0008006" key="3">
    <source>
        <dbReference type="Google" id="ProtNLM"/>
    </source>
</evidence>
<dbReference type="SMART" id="SM01130">
    <property type="entry name" value="DHDPS"/>
    <property type="match status" value="1"/>
</dbReference>
<feature type="non-terminal residue" evidence="2">
    <location>
        <position position="230"/>
    </location>
</feature>
<dbReference type="InterPro" id="IPR002220">
    <property type="entry name" value="DapA-like"/>
</dbReference>
<proteinExistence type="predicted"/>